<proteinExistence type="predicted"/>
<dbReference type="EMBL" id="MK072393">
    <property type="protein sequence ID" value="AYV83761.1"/>
    <property type="molecule type" value="Genomic_DNA"/>
</dbReference>
<keyword evidence="1" id="KW-0472">Membrane</keyword>
<reference evidence="2" key="1">
    <citation type="submission" date="2018-10" db="EMBL/GenBank/DDBJ databases">
        <title>Hidden diversity of soil giant viruses.</title>
        <authorList>
            <person name="Schulz F."/>
            <person name="Alteio L."/>
            <person name="Goudeau D."/>
            <person name="Ryan E.M."/>
            <person name="Malmstrom R.R."/>
            <person name="Blanchard J."/>
            <person name="Woyke T."/>
        </authorList>
    </citation>
    <scope>NUCLEOTIDE SEQUENCE</scope>
    <source>
        <strain evidence="2">HYV1</strain>
    </source>
</reference>
<evidence type="ECO:0000256" key="1">
    <source>
        <dbReference type="SAM" id="Phobius"/>
    </source>
</evidence>
<evidence type="ECO:0000313" key="2">
    <source>
        <dbReference type="EMBL" id="AYV83761.1"/>
    </source>
</evidence>
<keyword evidence="1" id="KW-0812">Transmembrane</keyword>
<feature type="transmembrane region" description="Helical" evidence="1">
    <location>
        <begin position="6"/>
        <end position="23"/>
    </location>
</feature>
<organism evidence="2">
    <name type="scientific">Hyperionvirus sp</name>
    <dbReference type="NCBI Taxonomy" id="2487770"/>
    <lineage>
        <taxon>Viruses</taxon>
        <taxon>Varidnaviria</taxon>
        <taxon>Bamfordvirae</taxon>
        <taxon>Nucleocytoviricota</taxon>
        <taxon>Megaviricetes</taxon>
        <taxon>Imitervirales</taxon>
        <taxon>Mimiviridae</taxon>
        <taxon>Klosneuvirinae</taxon>
    </lineage>
</organism>
<sequence>MHSFILIIDSWHSLYIIGGLFLVKKMKGAVTEKAKFLRGCYLARWASSTRRH</sequence>
<name>A0A3G5ABS6_9VIRU</name>
<gene>
    <name evidence="2" type="ORF">Hyperionvirus11_34</name>
</gene>
<accession>A0A3G5ABS6</accession>
<protein>
    <submittedName>
        <fullName evidence="2">Uncharacterized protein</fullName>
    </submittedName>
</protein>
<keyword evidence="1" id="KW-1133">Transmembrane helix</keyword>